<organism evidence="2 3">
    <name type="scientific">Romanomermis culicivorax</name>
    <name type="common">Nematode worm</name>
    <dbReference type="NCBI Taxonomy" id="13658"/>
    <lineage>
        <taxon>Eukaryota</taxon>
        <taxon>Metazoa</taxon>
        <taxon>Ecdysozoa</taxon>
        <taxon>Nematoda</taxon>
        <taxon>Enoplea</taxon>
        <taxon>Dorylaimia</taxon>
        <taxon>Mermithida</taxon>
        <taxon>Mermithoidea</taxon>
        <taxon>Mermithidae</taxon>
        <taxon>Romanomermis</taxon>
    </lineage>
</organism>
<dbReference type="AlphaFoldDB" id="A0A915KZ59"/>
<feature type="region of interest" description="Disordered" evidence="1">
    <location>
        <begin position="34"/>
        <end position="65"/>
    </location>
</feature>
<evidence type="ECO:0000256" key="1">
    <source>
        <dbReference type="SAM" id="MobiDB-lite"/>
    </source>
</evidence>
<reference evidence="3" key="1">
    <citation type="submission" date="2022-11" db="UniProtKB">
        <authorList>
            <consortium name="WormBaseParasite"/>
        </authorList>
    </citation>
    <scope>IDENTIFICATION</scope>
</reference>
<protein>
    <submittedName>
        <fullName evidence="3">Uncharacterized protein</fullName>
    </submittedName>
</protein>
<proteinExistence type="predicted"/>
<sequence>MKSTVFTSFSCRRVSSPGCTILCKGIPSANFRPESSAGQLDRSLKHASSVRIEEEEEGEERVELY</sequence>
<evidence type="ECO:0000313" key="3">
    <source>
        <dbReference type="WBParaSite" id="nRc.2.0.1.t44106-RA"/>
    </source>
</evidence>
<dbReference type="WBParaSite" id="nRc.2.0.1.t44106-RA">
    <property type="protein sequence ID" value="nRc.2.0.1.t44106-RA"/>
    <property type="gene ID" value="nRc.2.0.1.g44106"/>
</dbReference>
<evidence type="ECO:0000313" key="2">
    <source>
        <dbReference type="Proteomes" id="UP000887565"/>
    </source>
</evidence>
<keyword evidence="2" id="KW-1185">Reference proteome</keyword>
<name>A0A915KZ59_ROMCU</name>
<accession>A0A915KZ59</accession>
<dbReference type="Proteomes" id="UP000887565">
    <property type="component" value="Unplaced"/>
</dbReference>
<feature type="compositionally biased region" description="Acidic residues" evidence="1">
    <location>
        <begin position="53"/>
        <end position="65"/>
    </location>
</feature>